<evidence type="ECO:0000256" key="1">
    <source>
        <dbReference type="SAM" id="MobiDB-lite"/>
    </source>
</evidence>
<evidence type="ECO:0000313" key="4">
    <source>
        <dbReference type="Proteomes" id="UP000011087"/>
    </source>
</evidence>
<feature type="region of interest" description="Disordered" evidence="1">
    <location>
        <begin position="1"/>
        <end position="130"/>
    </location>
</feature>
<feature type="compositionally biased region" description="Basic and acidic residues" evidence="1">
    <location>
        <begin position="224"/>
        <end position="247"/>
    </location>
</feature>
<organism evidence="2">
    <name type="scientific">Guillardia theta (strain CCMP2712)</name>
    <name type="common">Cryptophyte</name>
    <dbReference type="NCBI Taxonomy" id="905079"/>
    <lineage>
        <taxon>Eukaryota</taxon>
        <taxon>Cryptophyceae</taxon>
        <taxon>Pyrenomonadales</taxon>
        <taxon>Geminigeraceae</taxon>
        <taxon>Guillardia</taxon>
    </lineage>
</organism>
<evidence type="ECO:0000313" key="2">
    <source>
        <dbReference type="EMBL" id="EKX38650.1"/>
    </source>
</evidence>
<dbReference type="EMBL" id="JH993046">
    <property type="protein sequence ID" value="EKX38650.1"/>
    <property type="molecule type" value="Genomic_DNA"/>
</dbReference>
<dbReference type="RefSeq" id="XP_005825630.1">
    <property type="nucleotide sequence ID" value="XM_005825573.1"/>
</dbReference>
<dbReference type="Proteomes" id="UP000011087">
    <property type="component" value="Unassembled WGS sequence"/>
</dbReference>
<dbReference type="GeneID" id="17295398"/>
<accession>L1IS47</accession>
<name>L1IS47_GUITC</name>
<reference evidence="3" key="3">
    <citation type="submission" date="2016-03" db="UniProtKB">
        <authorList>
            <consortium name="EnsemblProtists"/>
        </authorList>
    </citation>
    <scope>IDENTIFICATION</scope>
</reference>
<feature type="region of interest" description="Disordered" evidence="1">
    <location>
        <begin position="204"/>
        <end position="247"/>
    </location>
</feature>
<keyword evidence="4" id="KW-1185">Reference proteome</keyword>
<protein>
    <submittedName>
        <fullName evidence="2 3">Uncharacterized protein</fullName>
    </submittedName>
</protein>
<dbReference type="HOGENOM" id="CLU_820032_0_0_1"/>
<dbReference type="KEGG" id="gtt:GUITHDRAFT_115196"/>
<reference evidence="2 4" key="1">
    <citation type="journal article" date="2012" name="Nature">
        <title>Algal genomes reveal evolutionary mosaicism and the fate of nucleomorphs.</title>
        <authorList>
            <consortium name="DOE Joint Genome Institute"/>
            <person name="Curtis B.A."/>
            <person name="Tanifuji G."/>
            <person name="Burki F."/>
            <person name="Gruber A."/>
            <person name="Irimia M."/>
            <person name="Maruyama S."/>
            <person name="Arias M.C."/>
            <person name="Ball S.G."/>
            <person name="Gile G.H."/>
            <person name="Hirakawa Y."/>
            <person name="Hopkins J.F."/>
            <person name="Kuo A."/>
            <person name="Rensing S.A."/>
            <person name="Schmutz J."/>
            <person name="Symeonidi A."/>
            <person name="Elias M."/>
            <person name="Eveleigh R.J."/>
            <person name="Herman E.K."/>
            <person name="Klute M.J."/>
            <person name="Nakayama T."/>
            <person name="Obornik M."/>
            <person name="Reyes-Prieto A."/>
            <person name="Armbrust E.V."/>
            <person name="Aves S.J."/>
            <person name="Beiko R.G."/>
            <person name="Coutinho P."/>
            <person name="Dacks J.B."/>
            <person name="Durnford D.G."/>
            <person name="Fast N.M."/>
            <person name="Green B.R."/>
            <person name="Grisdale C.J."/>
            <person name="Hempel F."/>
            <person name="Henrissat B."/>
            <person name="Hoppner M.P."/>
            <person name="Ishida K."/>
            <person name="Kim E."/>
            <person name="Koreny L."/>
            <person name="Kroth P.G."/>
            <person name="Liu Y."/>
            <person name="Malik S.B."/>
            <person name="Maier U.G."/>
            <person name="McRose D."/>
            <person name="Mock T."/>
            <person name="Neilson J.A."/>
            <person name="Onodera N.T."/>
            <person name="Poole A.M."/>
            <person name="Pritham E.J."/>
            <person name="Richards T.A."/>
            <person name="Rocap G."/>
            <person name="Roy S.W."/>
            <person name="Sarai C."/>
            <person name="Schaack S."/>
            <person name="Shirato S."/>
            <person name="Slamovits C.H."/>
            <person name="Spencer D.F."/>
            <person name="Suzuki S."/>
            <person name="Worden A.Z."/>
            <person name="Zauner S."/>
            <person name="Barry K."/>
            <person name="Bell C."/>
            <person name="Bharti A.K."/>
            <person name="Crow J.A."/>
            <person name="Grimwood J."/>
            <person name="Kramer R."/>
            <person name="Lindquist E."/>
            <person name="Lucas S."/>
            <person name="Salamov A."/>
            <person name="McFadden G.I."/>
            <person name="Lane C.E."/>
            <person name="Keeling P.J."/>
            <person name="Gray M.W."/>
            <person name="Grigoriev I.V."/>
            <person name="Archibald J.M."/>
        </authorList>
    </citation>
    <scope>NUCLEOTIDE SEQUENCE</scope>
    <source>
        <strain evidence="2 4">CCMP2712</strain>
    </source>
</reference>
<dbReference type="EnsemblProtists" id="EKX38650">
    <property type="protein sequence ID" value="EKX38650"/>
    <property type="gene ID" value="GUITHDRAFT_115196"/>
</dbReference>
<evidence type="ECO:0000313" key="3">
    <source>
        <dbReference type="EnsemblProtists" id="EKX38650"/>
    </source>
</evidence>
<dbReference type="PaxDb" id="55529-EKX38650"/>
<proteinExistence type="predicted"/>
<feature type="compositionally biased region" description="Polar residues" evidence="1">
    <location>
        <begin position="94"/>
        <end position="103"/>
    </location>
</feature>
<reference evidence="4" key="2">
    <citation type="submission" date="2012-11" db="EMBL/GenBank/DDBJ databases">
        <authorList>
            <person name="Kuo A."/>
            <person name="Curtis B.A."/>
            <person name="Tanifuji G."/>
            <person name="Burki F."/>
            <person name="Gruber A."/>
            <person name="Irimia M."/>
            <person name="Maruyama S."/>
            <person name="Arias M.C."/>
            <person name="Ball S.G."/>
            <person name="Gile G.H."/>
            <person name="Hirakawa Y."/>
            <person name="Hopkins J.F."/>
            <person name="Rensing S.A."/>
            <person name="Schmutz J."/>
            <person name="Symeonidi A."/>
            <person name="Elias M."/>
            <person name="Eveleigh R.J."/>
            <person name="Herman E.K."/>
            <person name="Klute M.J."/>
            <person name="Nakayama T."/>
            <person name="Obornik M."/>
            <person name="Reyes-Prieto A."/>
            <person name="Armbrust E.V."/>
            <person name="Aves S.J."/>
            <person name="Beiko R.G."/>
            <person name="Coutinho P."/>
            <person name="Dacks J.B."/>
            <person name="Durnford D.G."/>
            <person name="Fast N.M."/>
            <person name="Green B.R."/>
            <person name="Grisdale C."/>
            <person name="Hempe F."/>
            <person name="Henrissat B."/>
            <person name="Hoppner M.P."/>
            <person name="Ishida K.-I."/>
            <person name="Kim E."/>
            <person name="Koreny L."/>
            <person name="Kroth P.G."/>
            <person name="Liu Y."/>
            <person name="Malik S.-B."/>
            <person name="Maier U.G."/>
            <person name="McRose D."/>
            <person name="Mock T."/>
            <person name="Neilson J.A."/>
            <person name="Onodera N.T."/>
            <person name="Poole A.M."/>
            <person name="Pritham E.J."/>
            <person name="Richards T.A."/>
            <person name="Rocap G."/>
            <person name="Roy S.W."/>
            <person name="Sarai C."/>
            <person name="Schaack S."/>
            <person name="Shirato S."/>
            <person name="Slamovits C.H."/>
            <person name="Spencer D.F."/>
            <person name="Suzuki S."/>
            <person name="Worden A.Z."/>
            <person name="Zauner S."/>
            <person name="Barry K."/>
            <person name="Bell C."/>
            <person name="Bharti A.K."/>
            <person name="Crow J.A."/>
            <person name="Grimwood J."/>
            <person name="Kramer R."/>
            <person name="Lindquist E."/>
            <person name="Lucas S."/>
            <person name="Salamov A."/>
            <person name="McFadden G.I."/>
            <person name="Lane C.E."/>
            <person name="Keeling P.J."/>
            <person name="Gray M.W."/>
            <person name="Grigoriev I.V."/>
            <person name="Archibald J.M."/>
        </authorList>
    </citation>
    <scope>NUCLEOTIDE SEQUENCE</scope>
    <source>
        <strain evidence="4">CCMP2712</strain>
    </source>
</reference>
<gene>
    <name evidence="2" type="ORF">GUITHDRAFT_115196</name>
</gene>
<sequence>MFTERTNRAGFVPWSSEGKHGTQQEAGSSGKQKPARKNMLAETEHKRSGKKGVPARRVDASVSASSSSNKQHEETRTNTKSFPHLNTKRLPESKASTPQTTSTPHDRAEHTSNSLVKDMHTSSDTMKGKRNSGVSAFNSWLDLYHKPSRTLATTLARHHEGSRGRTHNLHGGEFKAKDQKFYKQYSDFLNKDHPVGHTLRGTGIHPDSYHPHPTSASKGSDFSKWLETDDRNVKTKERENERENERERRMLAEQKLKILRGFTSTGALALILLSTSAIGKEYDAIQNAQKARARAQLGLKHMQAAVNQVEMLGWNCRRLRSDAGAEEEERVIHPGRLVP</sequence>
<dbReference type="AlphaFoldDB" id="L1IS47"/>